<gene>
    <name evidence="8" type="ORF">X975_25867</name>
</gene>
<dbReference type="EMBL" id="KK122576">
    <property type="protein sequence ID" value="KFM83029.1"/>
    <property type="molecule type" value="Genomic_DNA"/>
</dbReference>
<dbReference type="AlphaFoldDB" id="A0A087V090"/>
<feature type="compositionally biased region" description="Polar residues" evidence="5">
    <location>
        <begin position="219"/>
        <end position="240"/>
    </location>
</feature>
<dbReference type="GO" id="GO:0009755">
    <property type="term" value="P:hormone-mediated signaling pathway"/>
    <property type="evidence" value="ECO:0007669"/>
    <property type="project" value="TreeGrafter"/>
</dbReference>
<accession>A0A087V090</accession>
<evidence type="ECO:0000256" key="6">
    <source>
        <dbReference type="SAM" id="Phobius"/>
    </source>
</evidence>
<feature type="compositionally biased region" description="Low complexity" evidence="5">
    <location>
        <begin position="188"/>
        <end position="199"/>
    </location>
</feature>
<dbReference type="Proteomes" id="UP000054359">
    <property type="component" value="Unassembled WGS sequence"/>
</dbReference>
<dbReference type="Gene3D" id="1.20.1070.10">
    <property type="entry name" value="Rhodopsin 7-helix transmembrane proteins"/>
    <property type="match status" value="1"/>
</dbReference>
<comment type="subcellular location">
    <subcellularLocation>
        <location evidence="1">Membrane</location>
    </subcellularLocation>
</comment>
<dbReference type="SUPFAM" id="SSF81321">
    <property type="entry name" value="Family A G protein-coupled receptor-like"/>
    <property type="match status" value="1"/>
</dbReference>
<evidence type="ECO:0000256" key="4">
    <source>
        <dbReference type="ARBA" id="ARBA00023136"/>
    </source>
</evidence>
<evidence type="ECO:0000256" key="3">
    <source>
        <dbReference type="ARBA" id="ARBA00022989"/>
    </source>
</evidence>
<proteinExistence type="predicted"/>
<protein>
    <submittedName>
        <fullName evidence="8">Putative glycoprotein hormone G-protein coupled receptor</fullName>
    </submittedName>
</protein>
<dbReference type="GO" id="GO:0007189">
    <property type="term" value="P:adenylate cyclase-activating G protein-coupled receptor signaling pathway"/>
    <property type="evidence" value="ECO:0007669"/>
    <property type="project" value="TreeGrafter"/>
</dbReference>
<sequence length="452" mass="50115">MALLVITDFICWAPIAFFSLTAVFGANLISLEEAKVFTIFVLPLNSCANPFLYAIFTKQFKKDCVLICKRIEESRVTRGIGRCRHSSNFSNRHTPANTNSAAEKKSGGAPAYESQPICQCGAHLKGSFMAKYTEVPQQTEARWKSLARRYLMFQFSRREANMNEFPTNRAAAYAHHRTRLEPLQKRGSSISSDNFSSRSDSWRQGNFPLRLLEKGARRNSWTGSTQKSSQDSNNSCSRQDSSTSTFRLSRSSVSSDASGSRPGCSIKERAASVSTYRKATAGTNGDIPARFVRGVTISNLREKPRLCRQGAVMEEASHVPRAPLYRGGPTETAILRKSPTVTPVAKKGVCATCGRRETLPSLRFKSKELEDKFNCFYNRLVETSNEESSEANTSKDDHALSTDRSTSDDRKTDSGKETVDTSLSEQPSEDFDVSSPVDKAPTSREYPTSSLT</sequence>
<organism evidence="8 9">
    <name type="scientific">Stegodyphus mimosarum</name>
    <name type="common">African social velvet spider</name>
    <dbReference type="NCBI Taxonomy" id="407821"/>
    <lineage>
        <taxon>Eukaryota</taxon>
        <taxon>Metazoa</taxon>
        <taxon>Ecdysozoa</taxon>
        <taxon>Arthropoda</taxon>
        <taxon>Chelicerata</taxon>
        <taxon>Arachnida</taxon>
        <taxon>Araneae</taxon>
        <taxon>Araneomorphae</taxon>
        <taxon>Entelegynae</taxon>
        <taxon>Eresoidea</taxon>
        <taxon>Eresidae</taxon>
        <taxon>Stegodyphus</taxon>
    </lineage>
</organism>
<dbReference type="GO" id="GO:0005886">
    <property type="term" value="C:plasma membrane"/>
    <property type="evidence" value="ECO:0007669"/>
    <property type="project" value="TreeGrafter"/>
</dbReference>
<feature type="region of interest" description="Disordered" evidence="5">
    <location>
        <begin position="213"/>
        <end position="266"/>
    </location>
</feature>
<feature type="region of interest" description="Disordered" evidence="5">
    <location>
        <begin position="87"/>
        <end position="108"/>
    </location>
</feature>
<keyword evidence="9" id="KW-1185">Reference proteome</keyword>
<feature type="domain" description="G-protein coupled receptors family 1 profile" evidence="7">
    <location>
        <begin position="1"/>
        <end position="53"/>
    </location>
</feature>
<evidence type="ECO:0000256" key="1">
    <source>
        <dbReference type="ARBA" id="ARBA00004370"/>
    </source>
</evidence>
<evidence type="ECO:0000256" key="2">
    <source>
        <dbReference type="ARBA" id="ARBA00022692"/>
    </source>
</evidence>
<dbReference type="OrthoDB" id="6425843at2759"/>
<dbReference type="STRING" id="407821.A0A087V090"/>
<evidence type="ECO:0000256" key="5">
    <source>
        <dbReference type="SAM" id="MobiDB-lite"/>
    </source>
</evidence>
<dbReference type="InterPro" id="IPR017452">
    <property type="entry name" value="GPCR_Rhodpsn_7TM"/>
</dbReference>
<reference evidence="8 9" key="1">
    <citation type="submission" date="2013-11" db="EMBL/GenBank/DDBJ databases">
        <title>Genome sequencing of Stegodyphus mimosarum.</title>
        <authorList>
            <person name="Bechsgaard J."/>
        </authorList>
    </citation>
    <scope>NUCLEOTIDE SEQUENCE [LARGE SCALE GENOMIC DNA]</scope>
</reference>
<dbReference type="GO" id="GO:0008528">
    <property type="term" value="F:G protein-coupled peptide receptor activity"/>
    <property type="evidence" value="ECO:0007669"/>
    <property type="project" value="TreeGrafter"/>
</dbReference>
<feature type="non-terminal residue" evidence="8">
    <location>
        <position position="452"/>
    </location>
</feature>
<evidence type="ECO:0000313" key="8">
    <source>
        <dbReference type="EMBL" id="KFM83029.1"/>
    </source>
</evidence>
<dbReference type="PROSITE" id="PS50262">
    <property type="entry name" value="G_PROTEIN_RECEP_F1_2"/>
    <property type="match status" value="1"/>
</dbReference>
<name>A0A087V090_STEMI</name>
<keyword evidence="2 6" id="KW-0812">Transmembrane</keyword>
<feature type="region of interest" description="Disordered" evidence="5">
    <location>
        <begin position="179"/>
        <end position="201"/>
    </location>
</feature>
<feature type="compositionally biased region" description="Basic and acidic residues" evidence="5">
    <location>
        <begin position="393"/>
        <end position="419"/>
    </location>
</feature>
<evidence type="ECO:0000259" key="7">
    <source>
        <dbReference type="PROSITE" id="PS50262"/>
    </source>
</evidence>
<feature type="compositionally biased region" description="Polar residues" evidence="5">
    <location>
        <begin position="87"/>
        <end position="101"/>
    </location>
</feature>
<dbReference type="PANTHER" id="PTHR24372">
    <property type="entry name" value="GLYCOPROTEIN HORMONE RECEPTOR"/>
    <property type="match status" value="1"/>
</dbReference>
<keyword evidence="8" id="KW-0675">Receptor</keyword>
<keyword evidence="4 6" id="KW-0472">Membrane</keyword>
<dbReference type="PANTHER" id="PTHR24372:SF82">
    <property type="entry name" value="RICKETS"/>
    <property type="match status" value="1"/>
</dbReference>
<keyword evidence="3 6" id="KW-1133">Transmembrane helix</keyword>
<evidence type="ECO:0000313" key="9">
    <source>
        <dbReference type="Proteomes" id="UP000054359"/>
    </source>
</evidence>
<feature type="compositionally biased region" description="Low complexity" evidence="5">
    <location>
        <begin position="241"/>
        <end position="261"/>
    </location>
</feature>
<feature type="transmembrane region" description="Helical" evidence="6">
    <location>
        <begin position="6"/>
        <end position="29"/>
    </location>
</feature>
<feature type="region of interest" description="Disordered" evidence="5">
    <location>
        <begin position="384"/>
        <end position="452"/>
    </location>
</feature>